<feature type="compositionally biased region" description="Low complexity" evidence="1">
    <location>
        <begin position="173"/>
        <end position="192"/>
    </location>
</feature>
<evidence type="ECO:0000313" key="3">
    <source>
        <dbReference type="EMBL" id="PPQ69922.1"/>
    </source>
</evidence>
<feature type="compositionally biased region" description="Low complexity" evidence="1">
    <location>
        <begin position="200"/>
        <end position="217"/>
    </location>
</feature>
<organism evidence="3 4">
    <name type="scientific">Gymnopilus dilepis</name>
    <dbReference type="NCBI Taxonomy" id="231916"/>
    <lineage>
        <taxon>Eukaryota</taxon>
        <taxon>Fungi</taxon>
        <taxon>Dikarya</taxon>
        <taxon>Basidiomycota</taxon>
        <taxon>Agaricomycotina</taxon>
        <taxon>Agaricomycetes</taxon>
        <taxon>Agaricomycetidae</taxon>
        <taxon>Agaricales</taxon>
        <taxon>Agaricineae</taxon>
        <taxon>Hymenogastraceae</taxon>
        <taxon>Gymnopilus</taxon>
    </lineage>
</organism>
<evidence type="ECO:0000256" key="2">
    <source>
        <dbReference type="SAM" id="SignalP"/>
    </source>
</evidence>
<keyword evidence="4" id="KW-1185">Reference proteome</keyword>
<reference evidence="3 4" key="1">
    <citation type="journal article" date="2018" name="Evol. Lett.">
        <title>Horizontal gene cluster transfer increased hallucinogenic mushroom diversity.</title>
        <authorList>
            <person name="Reynolds H.T."/>
            <person name="Vijayakumar V."/>
            <person name="Gluck-Thaler E."/>
            <person name="Korotkin H.B."/>
            <person name="Matheny P.B."/>
            <person name="Slot J.C."/>
        </authorList>
    </citation>
    <scope>NUCLEOTIDE SEQUENCE [LARGE SCALE GENOMIC DNA]</scope>
    <source>
        <strain evidence="3 4">SRW20</strain>
    </source>
</reference>
<keyword evidence="2" id="KW-0732">Signal</keyword>
<evidence type="ECO:0008006" key="5">
    <source>
        <dbReference type="Google" id="ProtNLM"/>
    </source>
</evidence>
<comment type="caution">
    <text evidence="3">The sequence shown here is derived from an EMBL/GenBank/DDBJ whole genome shotgun (WGS) entry which is preliminary data.</text>
</comment>
<feature type="region of interest" description="Disordered" evidence="1">
    <location>
        <begin position="116"/>
        <end position="232"/>
    </location>
</feature>
<dbReference type="InParanoid" id="A0A409VUJ4"/>
<evidence type="ECO:0000256" key="1">
    <source>
        <dbReference type="SAM" id="MobiDB-lite"/>
    </source>
</evidence>
<accession>A0A409VUJ4</accession>
<dbReference type="OrthoDB" id="2564568at2759"/>
<dbReference type="EMBL" id="NHYE01005558">
    <property type="protein sequence ID" value="PPQ69922.1"/>
    <property type="molecule type" value="Genomic_DNA"/>
</dbReference>
<name>A0A409VUJ4_9AGAR</name>
<protein>
    <recommendedName>
        <fullName evidence="5">Extracellular membrane protein CFEM domain-containing protein</fullName>
    </recommendedName>
</protein>
<sequence length="254" mass="24979">MRVTSILFLFSVYFATEARLHSNSRDVRQFVRRQTGTSSSSNPCAPTCAAFLQECGSGGSSCTCSAQVQTDLQTCLNCLSTVTDLSSISSQISAFNAECASTGFTVSIPSGSGTATAVDAGASDSPDFTDSGASPTGVTDTPDDDPTETGVAGGDSGSFSSPALEPTGGAGPGAIPAAPAATGSTGSSSSTGSNGGAGSGSNSANGAGGSSNSNSTPQGQQGQQKSGEVSTREAISAMAIKTAVAFFPFVFSFM</sequence>
<evidence type="ECO:0000313" key="4">
    <source>
        <dbReference type="Proteomes" id="UP000284706"/>
    </source>
</evidence>
<dbReference type="AlphaFoldDB" id="A0A409VUJ4"/>
<gene>
    <name evidence="3" type="ORF">CVT26_013247</name>
</gene>
<feature type="compositionally biased region" description="Polar residues" evidence="1">
    <location>
        <begin position="218"/>
        <end position="229"/>
    </location>
</feature>
<dbReference type="Proteomes" id="UP000284706">
    <property type="component" value="Unassembled WGS sequence"/>
</dbReference>
<feature type="signal peptide" evidence="2">
    <location>
        <begin position="1"/>
        <end position="18"/>
    </location>
</feature>
<proteinExistence type="predicted"/>
<feature type="chain" id="PRO_5019383430" description="Extracellular membrane protein CFEM domain-containing protein" evidence="2">
    <location>
        <begin position="19"/>
        <end position="254"/>
    </location>
</feature>